<name>A0A329MK31_9BACL</name>
<dbReference type="CDD" id="cd13580">
    <property type="entry name" value="PBP2_AlgQ_like_1"/>
    <property type="match status" value="1"/>
</dbReference>
<dbReference type="EMBL" id="QMFB01000008">
    <property type="protein sequence ID" value="RAV20301.1"/>
    <property type="molecule type" value="Genomic_DNA"/>
</dbReference>
<feature type="signal peptide" evidence="3">
    <location>
        <begin position="1"/>
        <end position="24"/>
    </location>
</feature>
<feature type="region of interest" description="Disordered" evidence="2">
    <location>
        <begin position="28"/>
        <end position="48"/>
    </location>
</feature>
<sequence>MNWGKKSRFTILLTMMAAGASVFAGCSDKPAATSSPAPTSEGDTGTSEPAKDILEITMMNLLVNPEPPKADNPTLKAIEEYTQTKLEVTWVPDAAYIDKMNATLASSSLPKVLMVGDTKAPSIISSIRSGMFWEIGPYLKDYPNISKMNQQVFNNIALDGKLYGIYRARPIARNGLVFRQDWLDKLGLQQPKTADDLYAVLQAFTKKDPDGNGKDDTFGMALDKNFVIGGHMKNFQSWFGAPNGWEVKDGKVTPDFMTEAYMDTLNFVRKLFNEKLINTDFPVAPAAQDFINQGKAGLTPWCLCSIDGPAFADLYKANPDAKLDMVNKLTGPKGDRTPADPGYLGVFMFPKSSVKTENELKRILQFFDKMADEKMNFLLDYGIEGKHYKTDNGKPVIIDKALYDREVNLYKQLKIADSSLNAFGSEVDKKRARFYEENERFAVPNPTYPLVSPTMAEKGNDLNKIVTDAATKYIFGELDEAAWNKAIEQWRKSGGDKVMEEYAAEYAKSQKP</sequence>
<evidence type="ECO:0000256" key="3">
    <source>
        <dbReference type="SAM" id="SignalP"/>
    </source>
</evidence>
<reference evidence="4 5" key="1">
    <citation type="journal article" date="2009" name="Int. J. Syst. Evol. Microbiol.">
        <title>Paenibacillus contaminans sp. nov., isolated from a contaminated laboratory plate.</title>
        <authorList>
            <person name="Chou J.H."/>
            <person name="Lee J.H."/>
            <person name="Lin M.C."/>
            <person name="Chang P.S."/>
            <person name="Arun A.B."/>
            <person name="Young C.C."/>
            <person name="Chen W.M."/>
        </authorList>
    </citation>
    <scope>NUCLEOTIDE SEQUENCE [LARGE SCALE GENOMIC DNA]</scope>
    <source>
        <strain evidence="4 5">CKOBP-6</strain>
    </source>
</reference>
<keyword evidence="5" id="KW-1185">Reference proteome</keyword>
<dbReference type="PANTHER" id="PTHR43649">
    <property type="entry name" value="ARABINOSE-BINDING PROTEIN-RELATED"/>
    <property type="match status" value="1"/>
</dbReference>
<dbReference type="PROSITE" id="PS51257">
    <property type="entry name" value="PROKAR_LIPOPROTEIN"/>
    <property type="match status" value="1"/>
</dbReference>
<comment type="caution">
    <text evidence="4">The sequence shown here is derived from an EMBL/GenBank/DDBJ whole genome shotgun (WGS) entry which is preliminary data.</text>
</comment>
<organism evidence="4 5">
    <name type="scientific">Paenibacillus contaminans</name>
    <dbReference type="NCBI Taxonomy" id="450362"/>
    <lineage>
        <taxon>Bacteria</taxon>
        <taxon>Bacillati</taxon>
        <taxon>Bacillota</taxon>
        <taxon>Bacilli</taxon>
        <taxon>Bacillales</taxon>
        <taxon>Paenibacillaceae</taxon>
        <taxon>Paenibacillus</taxon>
    </lineage>
</organism>
<accession>A0A329MK31</accession>
<dbReference type="RefSeq" id="WP_113031696.1">
    <property type="nucleotide sequence ID" value="NZ_QMFB01000008.1"/>
</dbReference>
<feature type="chain" id="PRO_5039713519" description="ABC transporter substrate-binding protein" evidence="3">
    <location>
        <begin position="25"/>
        <end position="512"/>
    </location>
</feature>
<dbReference type="InterPro" id="IPR050490">
    <property type="entry name" value="Bact_solute-bd_prot1"/>
</dbReference>
<evidence type="ECO:0000256" key="2">
    <source>
        <dbReference type="SAM" id="MobiDB-lite"/>
    </source>
</evidence>
<evidence type="ECO:0000256" key="1">
    <source>
        <dbReference type="ARBA" id="ARBA00022729"/>
    </source>
</evidence>
<dbReference type="OrthoDB" id="9787283at2"/>
<dbReference type="Gene3D" id="3.40.190.10">
    <property type="entry name" value="Periplasmic binding protein-like II"/>
    <property type="match status" value="2"/>
</dbReference>
<gene>
    <name evidence="4" type="ORF">DQG23_15090</name>
</gene>
<dbReference type="SUPFAM" id="SSF53850">
    <property type="entry name" value="Periplasmic binding protein-like II"/>
    <property type="match status" value="1"/>
</dbReference>
<dbReference type="AlphaFoldDB" id="A0A329MK31"/>
<proteinExistence type="predicted"/>
<evidence type="ECO:0000313" key="5">
    <source>
        <dbReference type="Proteomes" id="UP000250369"/>
    </source>
</evidence>
<dbReference type="Proteomes" id="UP000250369">
    <property type="component" value="Unassembled WGS sequence"/>
</dbReference>
<protein>
    <recommendedName>
        <fullName evidence="6">ABC transporter substrate-binding protein</fullName>
    </recommendedName>
</protein>
<evidence type="ECO:0008006" key="6">
    <source>
        <dbReference type="Google" id="ProtNLM"/>
    </source>
</evidence>
<feature type="compositionally biased region" description="Polar residues" evidence="2">
    <location>
        <begin position="32"/>
        <end position="47"/>
    </location>
</feature>
<keyword evidence="1 3" id="KW-0732">Signal</keyword>
<evidence type="ECO:0000313" key="4">
    <source>
        <dbReference type="EMBL" id="RAV20301.1"/>
    </source>
</evidence>
<dbReference type="PANTHER" id="PTHR43649:SF33">
    <property type="entry name" value="POLYGALACTURONAN_RHAMNOGALACTURONAN-BINDING PROTEIN YTCQ"/>
    <property type="match status" value="1"/>
</dbReference>